<organism evidence="3 4">
    <name type="scientific">Sus scrofa</name>
    <name type="common">Pig</name>
    <dbReference type="NCBI Taxonomy" id="9823"/>
    <lineage>
        <taxon>Eukaryota</taxon>
        <taxon>Metazoa</taxon>
        <taxon>Chordata</taxon>
        <taxon>Craniata</taxon>
        <taxon>Vertebrata</taxon>
        <taxon>Euteleostomi</taxon>
        <taxon>Mammalia</taxon>
        <taxon>Eutheria</taxon>
        <taxon>Laurasiatheria</taxon>
        <taxon>Artiodactyla</taxon>
        <taxon>Suina</taxon>
        <taxon>Suidae</taxon>
        <taxon>Sus</taxon>
    </lineage>
</organism>
<reference evidence="3" key="4">
    <citation type="submission" date="2025-09" db="UniProtKB">
        <authorList>
            <consortium name="Ensembl"/>
        </authorList>
    </citation>
    <scope>IDENTIFICATION</scope>
</reference>
<protein>
    <submittedName>
        <fullName evidence="3">Transferrin receptor 2</fullName>
    </submittedName>
</protein>
<dbReference type="PANTHER" id="PTHR10404:SF33">
    <property type="entry name" value="TRANSFERRIN RECEPTOR PROTEIN 2"/>
    <property type="match status" value="1"/>
</dbReference>
<dbReference type="VGNC" id="VGNC:93924">
    <property type="gene designation" value="TFR2"/>
</dbReference>
<accession>A0A5G2R8X4</accession>
<dbReference type="ExpressionAtlas" id="A0A5G2R8X4">
    <property type="expression patterns" value="baseline and differential"/>
</dbReference>
<evidence type="ECO:0000313" key="5">
    <source>
        <dbReference type="VGNC" id="VGNC:93924"/>
    </source>
</evidence>
<dbReference type="Proteomes" id="UP000008227">
    <property type="component" value="Chromosome 3"/>
</dbReference>
<reference evidence="3" key="2">
    <citation type="journal article" date="2020" name="Gigascience">
        <title>An improved pig reference genome sequence to enable pig genetics and genomics research.</title>
        <authorList>
            <person name="Warr A."/>
            <person name="Affara N."/>
            <person name="Aken B."/>
            <person name="Beiki H."/>
            <person name="Bickhart D.M."/>
            <person name="Billis K."/>
            <person name="Chow W."/>
            <person name="Eory L."/>
            <person name="Finlayson H.A."/>
            <person name="Flicek P."/>
            <person name="Giron C.G."/>
            <person name="Griffin D.K."/>
            <person name="Hall R."/>
            <person name="Hannum G."/>
            <person name="Hourlier T."/>
            <person name="Howe K."/>
            <person name="Hume D.A."/>
            <person name="Izuogu O."/>
            <person name="Kim K."/>
            <person name="Koren S."/>
            <person name="Liu H."/>
            <person name="Manchanda N."/>
            <person name="Martin F.J."/>
            <person name="Nonneman D.J."/>
            <person name="O'Connor R.E."/>
            <person name="Phillippy A.M."/>
            <person name="Rohrer G.A."/>
            <person name="Rosen B.D."/>
            <person name="Rund L.A."/>
            <person name="Sargent C.A."/>
            <person name="Schook L.B."/>
            <person name="Schroeder S.G."/>
            <person name="Schwartz A.S."/>
            <person name="Skinner B.M."/>
            <person name="Talbot R."/>
            <person name="Tseng E."/>
            <person name="Tuggle C.K."/>
            <person name="Watson M."/>
            <person name="Smith T.P.L."/>
            <person name="Archibald A.L."/>
        </authorList>
    </citation>
    <scope>NUCLEOTIDE SEQUENCE [LARGE SCALE GENOMIC DNA]</scope>
    <source>
        <strain evidence="3">Duroc</strain>
    </source>
</reference>
<feature type="region of interest" description="Disordered" evidence="1">
    <location>
        <begin position="58"/>
        <end position="96"/>
    </location>
</feature>
<keyword evidence="2" id="KW-0472">Membrane</keyword>
<feature type="region of interest" description="Disordered" evidence="1">
    <location>
        <begin position="1"/>
        <end position="31"/>
    </location>
</feature>
<dbReference type="InterPro" id="IPR046450">
    <property type="entry name" value="PA_dom_sf"/>
</dbReference>
<dbReference type="Gene3D" id="3.50.30.30">
    <property type="match status" value="1"/>
</dbReference>
<evidence type="ECO:0000256" key="1">
    <source>
        <dbReference type="SAM" id="MobiDB-lite"/>
    </source>
</evidence>
<dbReference type="InterPro" id="IPR039373">
    <property type="entry name" value="Peptidase_M28B"/>
</dbReference>
<dbReference type="AlphaFoldDB" id="A0A5G2R8X4"/>
<keyword evidence="4" id="KW-1185">Reference proteome</keyword>
<feature type="compositionally biased region" description="Acidic residues" evidence="1">
    <location>
        <begin position="68"/>
        <end position="78"/>
    </location>
</feature>
<evidence type="ECO:0000313" key="3">
    <source>
        <dbReference type="Ensembl" id="ENSSSCP00000073531.2"/>
    </source>
</evidence>
<feature type="transmembrane region" description="Helical" evidence="2">
    <location>
        <begin position="116"/>
        <end position="136"/>
    </location>
</feature>
<dbReference type="Gene3D" id="3.40.630.10">
    <property type="entry name" value="Zn peptidases"/>
    <property type="match status" value="1"/>
</dbReference>
<keyword evidence="2" id="KW-0812">Transmembrane</keyword>
<evidence type="ECO:0000313" key="4">
    <source>
        <dbReference type="Proteomes" id="UP000008227"/>
    </source>
</evidence>
<dbReference type="GeneTree" id="ENSGT01030000234598"/>
<dbReference type="Ensembl" id="ENSSSCT00000087816.2">
    <property type="protein sequence ID" value="ENSSSCP00000073531.2"/>
    <property type="gene ID" value="ENSSSCG00000007671.5"/>
</dbReference>
<keyword evidence="2" id="KW-1133">Transmembrane helix</keyword>
<reference evidence="4" key="1">
    <citation type="submission" date="2009-11" db="EMBL/GenBank/DDBJ databases">
        <authorList>
            <consortium name="Porcine genome sequencing project"/>
        </authorList>
    </citation>
    <scope>NUCLEOTIDE SEQUENCE [LARGE SCALE GENOMIC DNA]</scope>
    <source>
        <strain evidence="4">Duroc</strain>
    </source>
</reference>
<reference evidence="3" key="3">
    <citation type="submission" date="2025-08" db="UniProtKB">
        <authorList>
            <consortium name="Ensembl"/>
        </authorList>
    </citation>
    <scope>IDENTIFICATION</scope>
</reference>
<dbReference type="SUPFAM" id="SSF52025">
    <property type="entry name" value="PA domain"/>
    <property type="match status" value="1"/>
</dbReference>
<gene>
    <name evidence="3 5" type="primary">TFR2</name>
</gene>
<sequence>MRRAGSSFGPQERLHLSTPGPTAQPAGLRKDTSMERLWGVLQRVQRWSPRPSQTIYKLVEGTQQGRLEEEEEDGEEGAEPPSHFCPMELRGPEPLGSRPARQSLGLWAAGRRAAPYLVLTALLIFTGAFLLGYVTFRGSCQACGDDVLVVSEDVNSELGLDSHQGTLYWSDLQAMFLRLLGEGRLEDTIRQTSHRERVAGSAGMAALAQDIRAALLREKLDHVWMDTHYVGLQFPDRAHPNTLHWVDAATGRPGEQLPLEDPDVYCPYSATGNATGELVYAHYGRPEDLQDLRARGVEPAGRLLLVRLGLISFAQKEVRPCGPQGVAGLPPSLPLSPGPWARPAPWGQQPQDLHPHQQHLWLHRGPLRARPLRCHRGPEGCVGPGGSQVRRGDRHTAGAGADLLLHGEQWLPAPQKSSLHQLGWW</sequence>
<dbReference type="Bgee" id="ENSSSCG00000007671">
    <property type="expression patterns" value="Expressed in liver and 33 other cell types or tissues"/>
</dbReference>
<name>A0A5G2R8X4_PIG</name>
<proteinExistence type="predicted"/>
<dbReference type="PANTHER" id="PTHR10404">
    <property type="entry name" value="N-ACETYLATED-ALPHA-LINKED ACIDIC DIPEPTIDASE"/>
    <property type="match status" value="1"/>
</dbReference>
<evidence type="ECO:0000256" key="2">
    <source>
        <dbReference type="SAM" id="Phobius"/>
    </source>
</evidence>